<organism evidence="2 3">
    <name type="scientific">Ancylostoma caninum</name>
    <name type="common">Dog hookworm</name>
    <dbReference type="NCBI Taxonomy" id="29170"/>
    <lineage>
        <taxon>Eukaryota</taxon>
        <taxon>Metazoa</taxon>
        <taxon>Ecdysozoa</taxon>
        <taxon>Nematoda</taxon>
        <taxon>Chromadorea</taxon>
        <taxon>Rhabditida</taxon>
        <taxon>Rhabditina</taxon>
        <taxon>Rhabditomorpha</taxon>
        <taxon>Strongyloidea</taxon>
        <taxon>Ancylostomatidae</taxon>
        <taxon>Ancylostomatinae</taxon>
        <taxon>Ancylostoma</taxon>
    </lineage>
</organism>
<feature type="compositionally biased region" description="Polar residues" evidence="1">
    <location>
        <begin position="164"/>
        <end position="180"/>
    </location>
</feature>
<comment type="caution">
    <text evidence="2">The sequence shown here is derived from an EMBL/GenBank/DDBJ whole genome shotgun (WGS) entry which is preliminary data.</text>
</comment>
<reference evidence="2 3" key="1">
    <citation type="submission" date="2014-10" db="EMBL/GenBank/DDBJ databases">
        <title>Draft genome of the hookworm Ancylostoma caninum.</title>
        <authorList>
            <person name="Mitreva M."/>
        </authorList>
    </citation>
    <scope>NUCLEOTIDE SEQUENCE [LARGE SCALE GENOMIC DNA]</scope>
    <source>
        <strain evidence="2 3">Baltimore</strain>
    </source>
</reference>
<gene>
    <name evidence="2" type="ORF">ANCCAN_03976</name>
</gene>
<dbReference type="EMBL" id="JOJR01000028">
    <property type="protein sequence ID" value="RCN49940.1"/>
    <property type="molecule type" value="Genomic_DNA"/>
</dbReference>
<protein>
    <submittedName>
        <fullName evidence="2">Uncharacterized protein</fullName>
    </submittedName>
</protein>
<evidence type="ECO:0000256" key="1">
    <source>
        <dbReference type="SAM" id="MobiDB-lite"/>
    </source>
</evidence>
<dbReference type="Proteomes" id="UP000252519">
    <property type="component" value="Unassembled WGS sequence"/>
</dbReference>
<feature type="region of interest" description="Disordered" evidence="1">
    <location>
        <begin position="164"/>
        <end position="199"/>
    </location>
</feature>
<proteinExistence type="predicted"/>
<evidence type="ECO:0000313" key="3">
    <source>
        <dbReference type="Proteomes" id="UP000252519"/>
    </source>
</evidence>
<accession>A0A368H3W1</accession>
<evidence type="ECO:0000313" key="2">
    <source>
        <dbReference type="EMBL" id="RCN49940.1"/>
    </source>
</evidence>
<sequence length="199" mass="22191">MSIRRGSDGGRRCRERGGCALERIGRHDVMIVLGHLHPNVGERRHYRASVVFGDNEKAVQRLFQLVEWDSCSDLALEYKSSVLIFLEEVSRKDVKKYLETWRDLIIGTNADKSLQLGQTHIVGCSVWKTLSLNVAFAVWRPSVAETMQVIFPTVLFDTALANETTPSGSTASEEQAGSPDSENERRSWSASFTATVTMG</sequence>
<dbReference type="AlphaFoldDB" id="A0A368H3W1"/>
<feature type="compositionally biased region" description="Polar residues" evidence="1">
    <location>
        <begin position="188"/>
        <end position="199"/>
    </location>
</feature>
<keyword evidence="3" id="KW-1185">Reference proteome</keyword>
<name>A0A368H3W1_ANCCA</name>